<dbReference type="InterPro" id="IPR006113">
    <property type="entry name" value="6PGDH_Gnd/GntZ"/>
</dbReference>
<organism evidence="20 21">
    <name type="scientific">Christiangramia crocea</name>
    <dbReference type="NCBI Taxonomy" id="2904124"/>
    <lineage>
        <taxon>Bacteria</taxon>
        <taxon>Pseudomonadati</taxon>
        <taxon>Bacteroidota</taxon>
        <taxon>Flavobacteriia</taxon>
        <taxon>Flavobacteriales</taxon>
        <taxon>Flavobacteriaceae</taxon>
        <taxon>Christiangramia</taxon>
    </lineage>
</organism>
<evidence type="ECO:0000256" key="8">
    <source>
        <dbReference type="ARBA" id="ARBA00022679"/>
    </source>
</evidence>
<keyword evidence="15 18" id="KW-0570">Pentose shunt</keyword>
<dbReference type="InterPro" id="IPR006114">
    <property type="entry name" value="6PGDH_C"/>
</dbReference>
<dbReference type="GO" id="GO:0019521">
    <property type="term" value="P:D-gluconate metabolic process"/>
    <property type="evidence" value="ECO:0007669"/>
    <property type="project" value="UniProtKB-KW"/>
</dbReference>
<comment type="catalytic activity">
    <reaction evidence="16">
        <text>D-gluconate + ATP = 6-phospho-D-gluconate + ADP + H(+)</text>
        <dbReference type="Rhea" id="RHEA:19433"/>
        <dbReference type="ChEBI" id="CHEBI:15378"/>
        <dbReference type="ChEBI" id="CHEBI:18391"/>
        <dbReference type="ChEBI" id="CHEBI:30616"/>
        <dbReference type="ChEBI" id="CHEBI:58759"/>
        <dbReference type="ChEBI" id="CHEBI:456216"/>
        <dbReference type="EC" id="2.7.1.12"/>
    </reaction>
</comment>
<comment type="catalytic activity">
    <reaction evidence="17 18">
        <text>6-phospho-D-gluconate + NADP(+) = D-ribulose 5-phosphate + CO2 + NADPH</text>
        <dbReference type="Rhea" id="RHEA:10116"/>
        <dbReference type="ChEBI" id="CHEBI:16526"/>
        <dbReference type="ChEBI" id="CHEBI:57783"/>
        <dbReference type="ChEBI" id="CHEBI:58121"/>
        <dbReference type="ChEBI" id="CHEBI:58349"/>
        <dbReference type="ChEBI" id="CHEBI:58759"/>
        <dbReference type="EC" id="1.1.1.44"/>
    </reaction>
</comment>
<evidence type="ECO:0000256" key="17">
    <source>
        <dbReference type="ARBA" id="ARBA00048640"/>
    </source>
</evidence>
<dbReference type="InterPro" id="IPR027417">
    <property type="entry name" value="P-loop_NTPase"/>
</dbReference>
<dbReference type="NCBIfam" id="TIGR01313">
    <property type="entry name" value="therm_gnt_kin"/>
    <property type="match status" value="1"/>
</dbReference>
<keyword evidence="21" id="KW-1185">Reference proteome</keyword>
<evidence type="ECO:0000256" key="11">
    <source>
        <dbReference type="ARBA" id="ARBA00022840"/>
    </source>
</evidence>
<dbReference type="EMBL" id="JAJSON010000025">
    <property type="protein sequence ID" value="MCG9972411.1"/>
    <property type="molecule type" value="Genomic_DNA"/>
</dbReference>
<evidence type="ECO:0000256" key="3">
    <source>
        <dbReference type="ARBA" id="ARBA00004874"/>
    </source>
</evidence>
<evidence type="ECO:0000256" key="13">
    <source>
        <dbReference type="ARBA" id="ARBA00023002"/>
    </source>
</evidence>
<evidence type="ECO:0000259" key="19">
    <source>
        <dbReference type="SMART" id="SM01350"/>
    </source>
</evidence>
<dbReference type="InterPro" id="IPR006184">
    <property type="entry name" value="6PGdom_BS"/>
</dbReference>
<dbReference type="InterPro" id="IPR013328">
    <property type="entry name" value="6PGD_dom2"/>
</dbReference>
<evidence type="ECO:0000256" key="7">
    <source>
        <dbReference type="ARBA" id="ARBA00018193"/>
    </source>
</evidence>
<dbReference type="Gene3D" id="3.40.50.720">
    <property type="entry name" value="NAD(P)-binding Rossmann-like Domain"/>
    <property type="match status" value="1"/>
</dbReference>
<evidence type="ECO:0000313" key="20">
    <source>
        <dbReference type="EMBL" id="MCG9972411.1"/>
    </source>
</evidence>
<evidence type="ECO:0000256" key="12">
    <source>
        <dbReference type="ARBA" id="ARBA00022857"/>
    </source>
</evidence>
<dbReference type="SUPFAM" id="SSF51735">
    <property type="entry name" value="NAD(P)-binding Rossmann-fold domains"/>
    <property type="match status" value="1"/>
</dbReference>
<dbReference type="NCBIfam" id="TIGR00873">
    <property type="entry name" value="gnd"/>
    <property type="match status" value="1"/>
</dbReference>
<evidence type="ECO:0000256" key="5">
    <source>
        <dbReference type="ARBA" id="ARBA00008420"/>
    </source>
</evidence>
<evidence type="ECO:0000313" key="21">
    <source>
        <dbReference type="Proteomes" id="UP001139344"/>
    </source>
</evidence>
<dbReference type="NCBIfam" id="NF006765">
    <property type="entry name" value="PRK09287.1"/>
    <property type="match status" value="1"/>
</dbReference>
<dbReference type="InterPro" id="IPR006183">
    <property type="entry name" value="Pgluconate_DH"/>
</dbReference>
<evidence type="ECO:0000256" key="2">
    <source>
        <dbReference type="ARBA" id="ARBA00004761"/>
    </source>
</evidence>
<feature type="domain" description="6-phosphogluconate dehydrogenase C-terminal" evidence="19">
    <location>
        <begin position="344"/>
        <end position="629"/>
    </location>
</feature>
<dbReference type="Gene3D" id="1.10.1040.10">
    <property type="entry name" value="N-(1-d-carboxylethyl)-l-norvaline Dehydrogenase, domain 2"/>
    <property type="match status" value="1"/>
</dbReference>
<dbReference type="GO" id="GO:0005524">
    <property type="term" value="F:ATP binding"/>
    <property type="evidence" value="ECO:0007669"/>
    <property type="project" value="UniProtKB-KW"/>
</dbReference>
<dbReference type="InterPro" id="IPR006115">
    <property type="entry name" value="6PGDH_NADP-bd"/>
</dbReference>
<keyword evidence="13 18" id="KW-0560">Oxidoreductase</keyword>
<accession>A0A9X1UY53</accession>
<keyword evidence="11" id="KW-0067">ATP-binding</keyword>
<comment type="pathway">
    <text evidence="2">Carbohydrate acid metabolism.</text>
</comment>
<dbReference type="PROSITE" id="PS00461">
    <property type="entry name" value="6PGD"/>
    <property type="match status" value="1"/>
</dbReference>
<dbReference type="AlphaFoldDB" id="A0A9X1UY53"/>
<evidence type="ECO:0000256" key="16">
    <source>
        <dbReference type="ARBA" id="ARBA00048090"/>
    </source>
</evidence>
<dbReference type="SMART" id="SM01350">
    <property type="entry name" value="6PGD"/>
    <property type="match status" value="1"/>
</dbReference>
<evidence type="ECO:0000256" key="6">
    <source>
        <dbReference type="ARBA" id="ARBA00011738"/>
    </source>
</evidence>
<keyword evidence="9" id="KW-0547">Nucleotide-binding</keyword>
<dbReference type="Pfam" id="PF01202">
    <property type="entry name" value="SKI"/>
    <property type="match status" value="1"/>
</dbReference>
<dbReference type="SUPFAM" id="SSF52540">
    <property type="entry name" value="P-loop containing nucleoside triphosphate hydrolases"/>
    <property type="match status" value="1"/>
</dbReference>
<dbReference type="GO" id="GO:0050661">
    <property type="term" value="F:NADP binding"/>
    <property type="evidence" value="ECO:0007669"/>
    <property type="project" value="InterPro"/>
</dbReference>
<dbReference type="Pfam" id="PF00393">
    <property type="entry name" value="6PGD"/>
    <property type="match status" value="1"/>
</dbReference>
<comment type="caution">
    <text evidence="20">The sequence shown here is derived from an EMBL/GenBank/DDBJ whole genome shotgun (WGS) entry which is preliminary data.</text>
</comment>
<keyword evidence="14 18" id="KW-0311">Gluconate utilization</keyword>
<evidence type="ECO:0000256" key="4">
    <source>
        <dbReference type="ARBA" id="ARBA00008419"/>
    </source>
</evidence>
<dbReference type="SUPFAM" id="SSF48179">
    <property type="entry name" value="6-phosphogluconate dehydrogenase C-terminal domain-like"/>
    <property type="match status" value="1"/>
</dbReference>
<evidence type="ECO:0000256" key="10">
    <source>
        <dbReference type="ARBA" id="ARBA00022777"/>
    </source>
</evidence>
<dbReference type="GO" id="GO:0004616">
    <property type="term" value="F:phosphogluconate dehydrogenase (decarboxylating) activity"/>
    <property type="evidence" value="ECO:0007669"/>
    <property type="project" value="UniProtKB-EC"/>
</dbReference>
<reference evidence="20" key="1">
    <citation type="submission" date="2021-12" db="EMBL/GenBank/DDBJ databases">
        <title>Description of Gramella crocea sp. nov., a new bacterium isolated from activated sludge.</title>
        <authorList>
            <person name="Zhang X."/>
        </authorList>
    </citation>
    <scope>NUCLEOTIDE SEQUENCE</scope>
    <source>
        <strain evidence="20">YB25</strain>
    </source>
</reference>
<dbReference type="FunFam" id="1.10.1040.10:FF:000032">
    <property type="entry name" value="6-phosphogluconate dehydrogenase, decarboxylating"/>
    <property type="match status" value="1"/>
</dbReference>
<comment type="similarity">
    <text evidence="5">Belongs to the gluconokinase GntK/GntV family.</text>
</comment>
<evidence type="ECO:0000256" key="15">
    <source>
        <dbReference type="ARBA" id="ARBA00023126"/>
    </source>
</evidence>
<dbReference type="Pfam" id="PF03446">
    <property type="entry name" value="NAD_binding_2"/>
    <property type="match status" value="1"/>
</dbReference>
<protein>
    <recommendedName>
        <fullName evidence="7 18">6-phosphogluconate dehydrogenase, decarboxylating</fullName>
        <ecNumber evidence="18">1.1.1.44</ecNumber>
    </recommendedName>
</protein>
<dbReference type="Gene3D" id="1.20.5.320">
    <property type="entry name" value="6-Phosphogluconate Dehydrogenase, domain 3"/>
    <property type="match status" value="1"/>
</dbReference>
<dbReference type="CDD" id="cd02021">
    <property type="entry name" value="GntK"/>
    <property type="match status" value="1"/>
</dbReference>
<dbReference type="Proteomes" id="UP001139344">
    <property type="component" value="Unassembled WGS sequence"/>
</dbReference>
<evidence type="ECO:0000256" key="18">
    <source>
        <dbReference type="RuleBase" id="RU000485"/>
    </source>
</evidence>
<dbReference type="PANTHER" id="PTHR11811">
    <property type="entry name" value="6-PHOSPHOGLUCONATE DEHYDROGENASE"/>
    <property type="match status" value="1"/>
</dbReference>
<name>A0A9X1UY53_9FLAO</name>
<dbReference type="EC" id="1.1.1.44" evidence="18"/>
<dbReference type="InterPro" id="IPR006001">
    <property type="entry name" value="Therm_gnt_kin"/>
</dbReference>
<comment type="pathway">
    <text evidence="3 18">Carbohydrate degradation; pentose phosphate pathway; D-ribulose 5-phosphate from D-glucose 6-phosphate (oxidative stage): step 3/3.</text>
</comment>
<dbReference type="PRINTS" id="PR00076">
    <property type="entry name" value="6PGDHDRGNASE"/>
</dbReference>
<comment type="function">
    <text evidence="1">Catalyzes the oxidative decarboxylation of 6-phosphogluconate to ribulose 5-phosphate and CO(2), with concomitant reduction of NADP to NADPH.</text>
</comment>
<dbReference type="RefSeq" id="WP_240099642.1">
    <property type="nucleotide sequence ID" value="NZ_JAJSON010000025.1"/>
</dbReference>
<evidence type="ECO:0000256" key="9">
    <source>
        <dbReference type="ARBA" id="ARBA00022741"/>
    </source>
</evidence>
<evidence type="ECO:0000256" key="14">
    <source>
        <dbReference type="ARBA" id="ARBA00023064"/>
    </source>
</evidence>
<comment type="similarity">
    <text evidence="4 18">Belongs to the 6-phosphogluconate dehydrogenase family.</text>
</comment>
<dbReference type="GO" id="GO:0006098">
    <property type="term" value="P:pentose-phosphate shunt"/>
    <property type="evidence" value="ECO:0007669"/>
    <property type="project" value="UniProtKB-KW"/>
</dbReference>
<dbReference type="Gene3D" id="3.40.50.300">
    <property type="entry name" value="P-loop containing nucleotide triphosphate hydrolases"/>
    <property type="match status" value="1"/>
</dbReference>
<keyword evidence="8" id="KW-0808">Transferase</keyword>
<keyword evidence="10" id="KW-0418">Kinase</keyword>
<dbReference type="GO" id="GO:0046316">
    <property type="term" value="F:gluconokinase activity"/>
    <property type="evidence" value="ECO:0007669"/>
    <property type="project" value="UniProtKB-EC"/>
</dbReference>
<proteinExistence type="inferred from homology"/>
<comment type="subunit">
    <text evidence="6">Homodimer.</text>
</comment>
<gene>
    <name evidence="20" type="primary">gndA</name>
    <name evidence="20" type="ORF">LU635_12245</name>
</gene>
<keyword evidence="12 18" id="KW-0521">NADP</keyword>
<sequence length="632" mass="71729">MQIYILMGVSGVGKTSLGIALASRLNLPFYDGDDFHTKENILKMKSGIPLNDEDRKGWLKNIANKIREDSQRKGGVFACSALKEKYRKFIQDLAQANIEWIYLYETFELIEERMRTRKNHFFKPEMLRSQFDILEPPEYGIHLKVNASLEQTLMDLMEKIDKPEMGIIGLGVMGKSLALNMAENGVRVSVFNREIAGEEEGIARDFYEEHSSNYDFPWFNDLQAFVENLPKPRNILLMVKAGKAVDSVINELVPLLEEDDLLIDAGNSHYMDTERRIRELRKKKVLYLGTGISGGEEGARKGPSIMPGGSRKAYQRVEIILNLIAARDKDGRPCCSYIGPEGSGHFVKMLHNGIEYGEMQLISEFYHFMRFYLKLSPAEISDIFIKWNKELKSYLLEISGEILQKKESGELILDMILDVAGQKGTGGWSTQAALELGISLDTITAAVMARNISANKERRGIAEKNYKVKKGIKADDSVKEYLFDAFKAAQIINHATGFDLLHHASMEYKWNLNLSEIARIWTNGCIIRSSFMERLVEILKGNPADHILMNPEIIKEIKSHKESLSEVVSKAIIMDCPMPVSSAAVNYLNNFSSAQSSANMIQAQRDYFGAHTYERTDRPRGEFYHSLWKNTN</sequence>
<dbReference type="InterPro" id="IPR036291">
    <property type="entry name" value="NAD(P)-bd_dom_sf"/>
</dbReference>
<evidence type="ECO:0000256" key="1">
    <source>
        <dbReference type="ARBA" id="ARBA00002526"/>
    </source>
</evidence>
<dbReference type="InterPro" id="IPR008927">
    <property type="entry name" value="6-PGluconate_DH-like_C_sf"/>
</dbReference>
<dbReference type="InterPro" id="IPR031322">
    <property type="entry name" value="Shikimate/glucono_kinase"/>
</dbReference>